<reference evidence="1 2" key="1">
    <citation type="submission" date="2019-10" db="EMBL/GenBank/DDBJ databases">
        <title>The Genome Sequence of Clostridium tarantellae Isolated from Fish Brain.</title>
        <authorList>
            <person name="Bano L."/>
            <person name="Kiel M."/>
            <person name="Sales G."/>
            <person name="Doxey A.C."/>
            <person name="Mansfield M.J."/>
            <person name="Schiavone M."/>
            <person name="Rossetto O."/>
            <person name="Pirazzini M."/>
            <person name="Dobrindt U."/>
            <person name="Montecucco C."/>
        </authorList>
    </citation>
    <scope>NUCLEOTIDE SEQUENCE [LARGE SCALE GENOMIC DNA]</scope>
    <source>
        <strain evidence="1 2">DSM 3997</strain>
    </source>
</reference>
<comment type="caution">
    <text evidence="1">The sequence shown here is derived from an EMBL/GenBank/DDBJ whole genome shotgun (WGS) entry which is preliminary data.</text>
</comment>
<accession>A0A6I1MLH6</accession>
<dbReference type="PANTHER" id="PTHR37822">
    <property type="entry name" value="SPORE PHOTOPRODUCT LYASE-RELATED"/>
    <property type="match status" value="1"/>
</dbReference>
<protein>
    <recommendedName>
        <fullName evidence="3">Nucleoside phosphorylase domain-containing protein</fullName>
    </recommendedName>
</protein>
<name>A0A6I1MLH6_9CLOT</name>
<dbReference type="AlphaFoldDB" id="A0A6I1MLH6"/>
<dbReference type="EMBL" id="WHJC01000038">
    <property type="protein sequence ID" value="MPQ43082.1"/>
    <property type="molecule type" value="Genomic_DNA"/>
</dbReference>
<evidence type="ECO:0000313" key="2">
    <source>
        <dbReference type="Proteomes" id="UP000430345"/>
    </source>
</evidence>
<dbReference type="GO" id="GO:0003913">
    <property type="term" value="F:DNA photolyase activity"/>
    <property type="evidence" value="ECO:0007669"/>
    <property type="project" value="TreeGrafter"/>
</dbReference>
<dbReference type="OrthoDB" id="21362at2"/>
<evidence type="ECO:0008006" key="3">
    <source>
        <dbReference type="Google" id="ProtNLM"/>
    </source>
</evidence>
<gene>
    <name evidence="1" type="ORF">GBZ86_04820</name>
</gene>
<dbReference type="Proteomes" id="UP000430345">
    <property type="component" value="Unassembled WGS sequence"/>
</dbReference>
<dbReference type="SUPFAM" id="SSF53167">
    <property type="entry name" value="Purine and uridine phosphorylases"/>
    <property type="match status" value="1"/>
</dbReference>
<dbReference type="GO" id="GO:0042601">
    <property type="term" value="C:endospore-forming forespore"/>
    <property type="evidence" value="ECO:0007669"/>
    <property type="project" value="TreeGrafter"/>
</dbReference>
<keyword evidence="2" id="KW-1185">Reference proteome</keyword>
<proteinExistence type="predicted"/>
<dbReference type="Gene3D" id="3.40.50.1580">
    <property type="entry name" value="Nucleoside phosphorylase domain"/>
    <property type="match status" value="1"/>
</dbReference>
<dbReference type="InterPro" id="IPR049539">
    <property type="entry name" value="SPL"/>
</dbReference>
<organism evidence="1 2">
    <name type="scientific">Clostridium tarantellae</name>
    <dbReference type="NCBI Taxonomy" id="39493"/>
    <lineage>
        <taxon>Bacteria</taxon>
        <taxon>Bacillati</taxon>
        <taxon>Bacillota</taxon>
        <taxon>Clostridia</taxon>
        <taxon>Eubacteriales</taxon>
        <taxon>Clostridiaceae</taxon>
        <taxon>Clostridium</taxon>
    </lineage>
</organism>
<dbReference type="RefSeq" id="WP_152888279.1">
    <property type="nucleotide sequence ID" value="NZ_WHJC01000038.1"/>
</dbReference>
<sequence>MIFISVAMYCEAYPFIKKLKLKKDMTHKKFEVFKNDEIKLIIIGTGKIKAAIGTTYLFSNMDVKKEDIFINLGVCGAANEKISKGTVCMCNKLVENETKKTFYPDILIKHPFKEYSIETFSFVVNKNILKTEEDLVDMEAVGVYEASLLFFKTHQIYFIKVVSDNLKDTHILNKEKISLLIEYKLEEIFNWINEVKAVFSFEKDILTKKDKEIISKVSMNLKLSATMENVLKQLCVYYKLRYEDFTHHLNTYLKVECVSKNEGKKYFEVLKQELI</sequence>
<dbReference type="GO" id="GO:0009116">
    <property type="term" value="P:nucleoside metabolic process"/>
    <property type="evidence" value="ECO:0007669"/>
    <property type="project" value="InterPro"/>
</dbReference>
<evidence type="ECO:0000313" key="1">
    <source>
        <dbReference type="EMBL" id="MPQ43082.1"/>
    </source>
</evidence>
<dbReference type="GO" id="GO:0051539">
    <property type="term" value="F:4 iron, 4 sulfur cluster binding"/>
    <property type="evidence" value="ECO:0007669"/>
    <property type="project" value="TreeGrafter"/>
</dbReference>
<dbReference type="GO" id="GO:1904047">
    <property type="term" value="F:S-adenosyl-L-methionine binding"/>
    <property type="evidence" value="ECO:0007669"/>
    <property type="project" value="TreeGrafter"/>
</dbReference>
<dbReference type="InterPro" id="IPR035994">
    <property type="entry name" value="Nucleoside_phosphorylase_sf"/>
</dbReference>
<dbReference type="PANTHER" id="PTHR37822:SF2">
    <property type="entry name" value="SPORE PHOTOPRODUCT LYASE"/>
    <property type="match status" value="1"/>
</dbReference>